<evidence type="ECO:0000313" key="2">
    <source>
        <dbReference type="Proteomes" id="UP000219329"/>
    </source>
</evidence>
<dbReference type="EMBL" id="NTJZ01000019">
    <property type="protein sequence ID" value="PDH32282.1"/>
    <property type="molecule type" value="Genomic_DNA"/>
</dbReference>
<comment type="caution">
    <text evidence="1">The sequence shown here is derived from an EMBL/GenBank/DDBJ whole genome shotgun (WGS) entry which is preliminary data.</text>
</comment>
<dbReference type="Proteomes" id="UP000219329">
    <property type="component" value="Unassembled WGS sequence"/>
</dbReference>
<protein>
    <submittedName>
        <fullName evidence="1">Uncharacterized protein</fullName>
    </submittedName>
</protein>
<reference evidence="1 2" key="1">
    <citation type="submission" date="2017-08" db="EMBL/GenBank/DDBJ databases">
        <title>Fine stratification of microbial communities through a metagenomic profile of the photic zone.</title>
        <authorList>
            <person name="Haro-Moreno J.M."/>
            <person name="Lopez-Perez M."/>
            <person name="De La Torre J."/>
            <person name="Picazo A."/>
            <person name="Camacho A."/>
            <person name="Rodriguez-Valera F."/>
        </authorList>
    </citation>
    <scope>NUCLEOTIDE SEQUENCE [LARGE SCALE GENOMIC DNA]</scope>
    <source>
        <strain evidence="1">MED-G28</strain>
    </source>
</reference>
<name>A0A2A5W797_9GAMM</name>
<dbReference type="AlphaFoldDB" id="A0A2A5W797"/>
<sequence length="71" mass="8458">MSDKKYIDAVLSMYELDNILKRKNDSHLWELCKQNEKHLDENNNTRNRWLFDTEEKALELAELFDKAGQAS</sequence>
<accession>A0A2A5W797</accession>
<evidence type="ECO:0000313" key="1">
    <source>
        <dbReference type="EMBL" id="PDH32282.1"/>
    </source>
</evidence>
<organism evidence="1 2">
    <name type="scientific">OM182 bacterium MED-G28</name>
    <dbReference type="NCBI Taxonomy" id="1986256"/>
    <lineage>
        <taxon>Bacteria</taxon>
        <taxon>Pseudomonadati</taxon>
        <taxon>Pseudomonadota</taxon>
        <taxon>Gammaproteobacteria</taxon>
        <taxon>OMG group</taxon>
        <taxon>OM182 clade</taxon>
    </lineage>
</organism>
<proteinExistence type="predicted"/>
<gene>
    <name evidence="1" type="ORF">CNF02_12575</name>
</gene>